<protein>
    <submittedName>
        <fullName evidence="5">Ig mu chain C region secreted form</fullName>
    </submittedName>
</protein>
<keyword evidence="2" id="KW-0812">Transmembrane</keyword>
<accession>A0A8M1KU13</accession>
<dbReference type="Pfam" id="PF07654">
    <property type="entry name" value="C1-set"/>
    <property type="match status" value="3"/>
</dbReference>
<gene>
    <name evidence="5" type="primary">LOC105892181</name>
</gene>
<keyword evidence="4" id="KW-1185">Reference proteome</keyword>
<dbReference type="KEGG" id="char:105892181"/>
<dbReference type="PANTHER" id="PTHR23411">
    <property type="entry name" value="TAPASIN"/>
    <property type="match status" value="1"/>
</dbReference>
<reference evidence="5" key="1">
    <citation type="submission" date="2025-08" db="UniProtKB">
        <authorList>
            <consortium name="RefSeq"/>
        </authorList>
    </citation>
    <scope>IDENTIFICATION</scope>
</reference>
<dbReference type="Proteomes" id="UP000515152">
    <property type="component" value="Chromosome 1"/>
</dbReference>
<feature type="transmembrane region" description="Helical" evidence="2">
    <location>
        <begin position="680"/>
        <end position="701"/>
    </location>
</feature>
<keyword evidence="2" id="KW-0472">Membrane</keyword>
<dbReference type="SMART" id="SM00407">
    <property type="entry name" value="IGc1"/>
    <property type="match status" value="4"/>
</dbReference>
<feature type="domain" description="Ig-like" evidence="3">
    <location>
        <begin position="249"/>
        <end position="339"/>
    </location>
</feature>
<evidence type="ECO:0000256" key="2">
    <source>
        <dbReference type="SAM" id="Phobius"/>
    </source>
</evidence>
<feature type="domain" description="Ig-like" evidence="3">
    <location>
        <begin position="454"/>
        <end position="552"/>
    </location>
</feature>
<keyword evidence="2" id="KW-1133">Transmembrane helix</keyword>
<name>A0A8M1KU13_CLUHA</name>
<keyword evidence="1" id="KW-0393">Immunoglobulin domain</keyword>
<dbReference type="GeneID" id="105892181"/>
<evidence type="ECO:0000256" key="1">
    <source>
        <dbReference type="ARBA" id="ARBA00023319"/>
    </source>
</evidence>
<dbReference type="InterPro" id="IPR050380">
    <property type="entry name" value="Immune_Resp_Modulators"/>
</dbReference>
<proteinExistence type="predicted"/>
<evidence type="ECO:0000313" key="5">
    <source>
        <dbReference type="RefSeq" id="XP_042565114.1"/>
    </source>
</evidence>
<dbReference type="InterPro" id="IPR003006">
    <property type="entry name" value="Ig/MHC_CS"/>
</dbReference>
<evidence type="ECO:0000259" key="3">
    <source>
        <dbReference type="PROSITE" id="PS50835"/>
    </source>
</evidence>
<dbReference type="InterPro" id="IPR007110">
    <property type="entry name" value="Ig-like_dom"/>
</dbReference>
<dbReference type="PROSITE" id="PS00290">
    <property type="entry name" value="IG_MHC"/>
    <property type="match status" value="2"/>
</dbReference>
<dbReference type="RefSeq" id="XP_042565114.1">
    <property type="nucleotide sequence ID" value="XM_042709180.1"/>
</dbReference>
<dbReference type="OrthoDB" id="9945861at2759"/>
<sequence>MKDLAVEWTIDGQPQTTSETTGQISQLEVDTALWRKSSNYTCRVKSGKTWIVESIQVCSDGHFQAPHVQLERPRLRDVTTRDKVVVTCKVAAASASKVVWWVDDKEETSHVTEKSEHVEDPARGQVQVDHPCYPTEEAIQISETAKQNPTVTIRRSLEDLKKDGGAVLECLLGDLSSNEISVNLQANGKDLLKTRLYVDVPVQKDQQSLTAVRFTIPKDQKSADKMFACKVNFANNQKISSPTGKLFAPPTLELFLAPGSSSTKLVCVGSGFNPQLKWKHTTKLKLNENRKVLLENDGRLTVTIEMDVPQKEWHKGMNFPCEVEDQDQNVKNKETRDISICSVSPHSVFADIYLTGPSLRDKDKNNVPVTCLVVGFNISDLPVIWKVGGEVTSEGLTTLPPSENDNGTQSVRSELSLQASTWHGHAEVSCEVRRACDRDALARRISKAKDMQRPRVRILRPSDANLVHSNGSSLLCEVLGFSPADAIVHWEANGTQLPTSRYTNGPVSSDAKAGTYTTHSILLLPPSQRHEGSFTCVVRHESSAEPISDTVENLFASVVHSKPIVTLLRRTAELVCLVYGYSPESIDITWLKNGISVEASDQRTDLPSKGPDGKFSVHSHLNLSSGEWDSGVKFTCNVTHITGALSVSTFKPEPKDEVLFVDNNMADAVPEDTVAEAMNMVWALLFLFLSCLLYSCTVTLIKLK</sequence>
<organism evidence="4 5">
    <name type="scientific">Clupea harengus</name>
    <name type="common">Atlantic herring</name>
    <dbReference type="NCBI Taxonomy" id="7950"/>
    <lineage>
        <taxon>Eukaryota</taxon>
        <taxon>Metazoa</taxon>
        <taxon>Chordata</taxon>
        <taxon>Craniata</taxon>
        <taxon>Vertebrata</taxon>
        <taxon>Euteleostomi</taxon>
        <taxon>Actinopterygii</taxon>
        <taxon>Neopterygii</taxon>
        <taxon>Teleostei</taxon>
        <taxon>Clupei</taxon>
        <taxon>Clupeiformes</taxon>
        <taxon>Clupeoidei</taxon>
        <taxon>Clupeidae</taxon>
        <taxon>Clupea</taxon>
    </lineage>
</organism>
<dbReference type="CDD" id="cd00098">
    <property type="entry name" value="IgC1"/>
    <property type="match status" value="3"/>
</dbReference>
<dbReference type="PROSITE" id="PS50835">
    <property type="entry name" value="IG_LIKE"/>
    <property type="match status" value="6"/>
</dbReference>
<dbReference type="AlphaFoldDB" id="A0A8M1KU13"/>
<feature type="domain" description="Ig-like" evidence="3">
    <location>
        <begin position="345"/>
        <end position="446"/>
    </location>
</feature>
<feature type="domain" description="Ig-like" evidence="3">
    <location>
        <begin position="571"/>
        <end position="648"/>
    </location>
</feature>
<dbReference type="InterPro" id="IPR003597">
    <property type="entry name" value="Ig_C1-set"/>
</dbReference>
<feature type="domain" description="Ig-like" evidence="3">
    <location>
        <begin position="1"/>
        <end position="58"/>
    </location>
</feature>
<feature type="domain" description="Ig-like" evidence="3">
    <location>
        <begin position="66"/>
        <end position="181"/>
    </location>
</feature>
<evidence type="ECO:0000313" key="4">
    <source>
        <dbReference type="Proteomes" id="UP000515152"/>
    </source>
</evidence>